<evidence type="ECO:0000256" key="7">
    <source>
        <dbReference type="ARBA" id="ARBA00023136"/>
    </source>
</evidence>
<evidence type="ECO:0000256" key="4">
    <source>
        <dbReference type="ARBA" id="ARBA00022622"/>
    </source>
</evidence>
<keyword evidence="14" id="KW-1185">Reference proteome</keyword>
<comment type="similarity">
    <text evidence="2 11">Belongs to the glypican family.</text>
</comment>
<dbReference type="Proteomes" id="UP001201812">
    <property type="component" value="Unassembled WGS sequence"/>
</dbReference>
<evidence type="ECO:0000256" key="10">
    <source>
        <dbReference type="ARBA" id="ARBA00023288"/>
    </source>
</evidence>
<dbReference type="Pfam" id="PF01153">
    <property type="entry name" value="Glypican"/>
    <property type="match status" value="1"/>
</dbReference>
<protein>
    <submittedName>
        <fullName evidence="13">Glypican domain-containing protein</fullName>
    </submittedName>
</protein>
<dbReference type="EMBL" id="JAKKPZ010000010">
    <property type="protein sequence ID" value="KAI1716290.1"/>
    <property type="molecule type" value="Genomic_DNA"/>
</dbReference>
<reference evidence="13" key="1">
    <citation type="submission" date="2022-01" db="EMBL/GenBank/DDBJ databases">
        <title>Genome Sequence Resource for Two Populations of Ditylenchus destructor, the Migratory Endoparasitic Phytonematode.</title>
        <authorList>
            <person name="Zhang H."/>
            <person name="Lin R."/>
            <person name="Xie B."/>
        </authorList>
    </citation>
    <scope>NUCLEOTIDE SEQUENCE</scope>
    <source>
        <strain evidence="13">BazhouSP</strain>
    </source>
</reference>
<dbReference type="AlphaFoldDB" id="A0AAD4N9C7"/>
<comment type="caution">
    <text evidence="13">The sequence shown here is derived from an EMBL/GenBank/DDBJ whole genome shotgun (WGS) entry which is preliminary data.</text>
</comment>
<evidence type="ECO:0000256" key="2">
    <source>
        <dbReference type="ARBA" id="ARBA00010260"/>
    </source>
</evidence>
<evidence type="ECO:0000256" key="3">
    <source>
        <dbReference type="ARBA" id="ARBA00022475"/>
    </source>
</evidence>
<keyword evidence="10" id="KW-0449">Lipoprotein</keyword>
<dbReference type="GO" id="GO:0009986">
    <property type="term" value="C:cell surface"/>
    <property type="evidence" value="ECO:0007669"/>
    <property type="project" value="TreeGrafter"/>
</dbReference>
<evidence type="ECO:0000256" key="11">
    <source>
        <dbReference type="RuleBase" id="RU003518"/>
    </source>
</evidence>
<keyword evidence="7" id="KW-0472">Membrane</keyword>
<keyword evidence="4" id="KW-0336">GPI-anchor</keyword>
<gene>
    <name evidence="13" type="ORF">DdX_07332</name>
</gene>
<dbReference type="GO" id="GO:1905475">
    <property type="term" value="P:regulation of protein localization to membrane"/>
    <property type="evidence" value="ECO:0007669"/>
    <property type="project" value="TreeGrafter"/>
</dbReference>
<keyword evidence="9" id="KW-0357">Heparan sulfate</keyword>
<keyword evidence="8" id="KW-0325">Glycoprotein</keyword>
<evidence type="ECO:0000256" key="1">
    <source>
        <dbReference type="ARBA" id="ARBA00004609"/>
    </source>
</evidence>
<evidence type="ECO:0000256" key="9">
    <source>
        <dbReference type="ARBA" id="ARBA00023207"/>
    </source>
</evidence>
<keyword evidence="3" id="KW-1003">Cell membrane</keyword>
<dbReference type="PANTHER" id="PTHR10822">
    <property type="entry name" value="GLYPICAN"/>
    <property type="match status" value="1"/>
</dbReference>
<dbReference type="InterPro" id="IPR001863">
    <property type="entry name" value="Glypican"/>
</dbReference>
<accession>A0AAD4N9C7</accession>
<dbReference type="PANTHER" id="PTHR10822:SF29">
    <property type="entry name" value="DIVISION ABNORMALLY DELAYED PROTEIN"/>
    <property type="match status" value="1"/>
</dbReference>
<keyword evidence="6" id="KW-0654">Proteoglycan</keyword>
<dbReference type="GO" id="GO:0090263">
    <property type="term" value="P:positive regulation of canonical Wnt signaling pathway"/>
    <property type="evidence" value="ECO:0007669"/>
    <property type="project" value="TreeGrafter"/>
</dbReference>
<dbReference type="GO" id="GO:0098552">
    <property type="term" value="C:side of membrane"/>
    <property type="evidence" value="ECO:0007669"/>
    <property type="project" value="UniProtKB-KW"/>
</dbReference>
<evidence type="ECO:0000256" key="12">
    <source>
        <dbReference type="SAM" id="MobiDB-lite"/>
    </source>
</evidence>
<feature type="compositionally biased region" description="Polar residues" evidence="12">
    <location>
        <begin position="458"/>
        <end position="470"/>
    </location>
</feature>
<comment type="subcellular location">
    <subcellularLocation>
        <location evidence="1">Cell membrane</location>
        <topology evidence="1">Lipid-anchor</topology>
        <topology evidence="1">GPI-anchor</topology>
    </subcellularLocation>
</comment>
<organism evidence="13 14">
    <name type="scientific">Ditylenchus destructor</name>
    <dbReference type="NCBI Taxonomy" id="166010"/>
    <lineage>
        <taxon>Eukaryota</taxon>
        <taxon>Metazoa</taxon>
        <taxon>Ecdysozoa</taxon>
        <taxon>Nematoda</taxon>
        <taxon>Chromadorea</taxon>
        <taxon>Rhabditida</taxon>
        <taxon>Tylenchina</taxon>
        <taxon>Tylenchomorpha</taxon>
        <taxon>Sphaerularioidea</taxon>
        <taxon>Anguinidae</taxon>
        <taxon>Anguininae</taxon>
        <taxon>Ditylenchus</taxon>
    </lineage>
</organism>
<dbReference type="GO" id="GO:0016477">
    <property type="term" value="P:cell migration"/>
    <property type="evidence" value="ECO:0007669"/>
    <property type="project" value="TreeGrafter"/>
</dbReference>
<evidence type="ECO:0000313" key="13">
    <source>
        <dbReference type="EMBL" id="KAI1716290.1"/>
    </source>
</evidence>
<evidence type="ECO:0000313" key="14">
    <source>
        <dbReference type="Proteomes" id="UP001201812"/>
    </source>
</evidence>
<sequence length="470" mass="53319">MRFIDPNYSLLSSLKANLIPAYLLYFAVFLPTMCKSQSNCAFMNEIDGLNLTGMPTEPAKDIHFKHCPTVAASCCTTEIENELKQKVEAEVVESVRDQIAILKQFFHNYGKIFKEQFKSAISVSQRNLDILFRRTYGPFYISNSRIFEDFFASLATQLGSHNPKEIKSSLGNLFQQIYIKEFSLMNPLRILTEKELACMEELQESLRPFGSVPKKIGLLLGRAFNAWTAILQSMNDTEELLDDIKDSSWTLTEHCVSELTRMRYCQICAGRSAYLKPCPNYCMDTLWSCLSGFSAIDASFNRFLDSLIQFSGRLKNVHNPYNSLAPTPVQISESIMLFQEKGSLFSSRILLRCFQSDLRVKRSSIVATHKSSSEENLLAPPFDILAKGLVEKADAFRFIVVGFADKVTRIRGFWRLLAQTLCLDKGLATTTGEMCWTGTSDGPYLRRYTKVQKRQRSPDTSRSGNELEST</sequence>
<feature type="region of interest" description="Disordered" evidence="12">
    <location>
        <begin position="450"/>
        <end position="470"/>
    </location>
</feature>
<evidence type="ECO:0000256" key="5">
    <source>
        <dbReference type="ARBA" id="ARBA00022729"/>
    </source>
</evidence>
<dbReference type="GO" id="GO:0005576">
    <property type="term" value="C:extracellular region"/>
    <property type="evidence" value="ECO:0007669"/>
    <property type="project" value="TreeGrafter"/>
</dbReference>
<evidence type="ECO:0000256" key="6">
    <source>
        <dbReference type="ARBA" id="ARBA00022974"/>
    </source>
</evidence>
<dbReference type="GO" id="GO:0005886">
    <property type="term" value="C:plasma membrane"/>
    <property type="evidence" value="ECO:0007669"/>
    <property type="project" value="UniProtKB-SubCell"/>
</dbReference>
<keyword evidence="5" id="KW-0732">Signal</keyword>
<evidence type="ECO:0000256" key="8">
    <source>
        <dbReference type="ARBA" id="ARBA00023180"/>
    </source>
</evidence>
<proteinExistence type="inferred from homology"/>
<name>A0AAD4N9C7_9BILA</name>